<gene>
    <name evidence="1" type="ORF">KP509_01G003900</name>
</gene>
<protein>
    <submittedName>
        <fullName evidence="1">Uncharacterized protein</fullName>
    </submittedName>
</protein>
<evidence type="ECO:0000313" key="2">
    <source>
        <dbReference type="Proteomes" id="UP000825935"/>
    </source>
</evidence>
<dbReference type="AlphaFoldDB" id="A0A8T2VLL8"/>
<accession>A0A8T2VLL8</accession>
<sequence>MESGLLMISLASLMDDSIDALALASRLLSDFAMLDAIPCTPGTTVSLLFTVILGSFFPRVASALPHRRICFNSAHAPDKEIPAGLARVMLA</sequence>
<dbReference type="EMBL" id="CM035406">
    <property type="protein sequence ID" value="KAH7445349.1"/>
    <property type="molecule type" value="Genomic_DNA"/>
</dbReference>
<reference evidence="1" key="1">
    <citation type="submission" date="2021-08" db="EMBL/GenBank/DDBJ databases">
        <title>WGS assembly of Ceratopteris richardii.</title>
        <authorList>
            <person name="Marchant D.B."/>
            <person name="Chen G."/>
            <person name="Jenkins J."/>
            <person name="Shu S."/>
            <person name="Leebens-Mack J."/>
            <person name="Grimwood J."/>
            <person name="Schmutz J."/>
            <person name="Soltis P."/>
            <person name="Soltis D."/>
            <person name="Chen Z.-H."/>
        </authorList>
    </citation>
    <scope>NUCLEOTIDE SEQUENCE</scope>
    <source>
        <strain evidence="1">Whitten #5841</strain>
        <tissue evidence="1">Leaf</tissue>
    </source>
</reference>
<evidence type="ECO:0000313" key="1">
    <source>
        <dbReference type="EMBL" id="KAH7445349.1"/>
    </source>
</evidence>
<dbReference type="Proteomes" id="UP000825935">
    <property type="component" value="Chromosome 1"/>
</dbReference>
<keyword evidence="2" id="KW-1185">Reference proteome</keyword>
<comment type="caution">
    <text evidence="1">The sequence shown here is derived from an EMBL/GenBank/DDBJ whole genome shotgun (WGS) entry which is preliminary data.</text>
</comment>
<name>A0A8T2VLL8_CERRI</name>
<organism evidence="1 2">
    <name type="scientific">Ceratopteris richardii</name>
    <name type="common">Triangle waterfern</name>
    <dbReference type="NCBI Taxonomy" id="49495"/>
    <lineage>
        <taxon>Eukaryota</taxon>
        <taxon>Viridiplantae</taxon>
        <taxon>Streptophyta</taxon>
        <taxon>Embryophyta</taxon>
        <taxon>Tracheophyta</taxon>
        <taxon>Polypodiopsida</taxon>
        <taxon>Polypodiidae</taxon>
        <taxon>Polypodiales</taxon>
        <taxon>Pteridineae</taxon>
        <taxon>Pteridaceae</taxon>
        <taxon>Parkerioideae</taxon>
        <taxon>Ceratopteris</taxon>
    </lineage>
</organism>
<proteinExistence type="predicted"/>